<evidence type="ECO:0000256" key="4">
    <source>
        <dbReference type="PROSITE-ProRule" id="PRU00433"/>
    </source>
</evidence>
<evidence type="ECO:0000256" key="5">
    <source>
        <dbReference type="SAM" id="MobiDB-lite"/>
    </source>
</evidence>
<feature type="domain" description="Cytochrome c" evidence="6">
    <location>
        <begin position="531"/>
        <end position="826"/>
    </location>
</feature>
<evidence type="ECO:0000256" key="3">
    <source>
        <dbReference type="ARBA" id="ARBA00023004"/>
    </source>
</evidence>
<dbReference type="InterPro" id="IPR009056">
    <property type="entry name" value="Cyt_c-like_dom"/>
</dbReference>
<reference evidence="8" key="1">
    <citation type="journal article" date="2019" name="Int. J. Syst. Evol. Microbiol.">
        <title>The Global Catalogue of Microorganisms (GCM) 10K type strain sequencing project: providing services to taxonomists for standard genome sequencing and annotation.</title>
        <authorList>
            <consortium name="The Broad Institute Genomics Platform"/>
            <consortium name="The Broad Institute Genome Sequencing Center for Infectious Disease"/>
            <person name="Wu L."/>
            <person name="Ma J."/>
        </authorList>
    </citation>
    <scope>NUCLEOTIDE SEQUENCE [LARGE SCALE GENOMIC DNA]</scope>
    <source>
        <strain evidence="8">JCM 17304</strain>
    </source>
</reference>
<keyword evidence="1 4" id="KW-0349">Heme</keyword>
<feature type="region of interest" description="Disordered" evidence="5">
    <location>
        <begin position="293"/>
        <end position="323"/>
    </location>
</feature>
<organism evidence="7 8">
    <name type="scientific">Zhongshania borealis</name>
    <dbReference type="NCBI Taxonomy" id="889488"/>
    <lineage>
        <taxon>Bacteria</taxon>
        <taxon>Pseudomonadati</taxon>
        <taxon>Pseudomonadota</taxon>
        <taxon>Gammaproteobacteria</taxon>
        <taxon>Cellvibrionales</taxon>
        <taxon>Spongiibacteraceae</taxon>
        <taxon>Zhongshania</taxon>
    </lineage>
</organism>
<gene>
    <name evidence="7" type="ORF">GCM10022414_12350</name>
</gene>
<dbReference type="PROSITE" id="PS51257">
    <property type="entry name" value="PROKAR_LIPOPROTEIN"/>
    <property type="match status" value="1"/>
</dbReference>
<evidence type="ECO:0000256" key="2">
    <source>
        <dbReference type="ARBA" id="ARBA00022723"/>
    </source>
</evidence>
<accession>A0ABP7WL05</accession>
<comment type="caution">
    <text evidence="7">The sequence shown here is derived from an EMBL/GenBank/DDBJ whole genome shotgun (WGS) entry which is preliminary data.</text>
</comment>
<evidence type="ECO:0000256" key="1">
    <source>
        <dbReference type="ARBA" id="ARBA00022617"/>
    </source>
</evidence>
<dbReference type="Pfam" id="PF21419">
    <property type="entry name" value="RoxA-like_Cyt-c"/>
    <property type="match status" value="1"/>
</dbReference>
<keyword evidence="3 4" id="KW-0408">Iron</keyword>
<dbReference type="Proteomes" id="UP001500392">
    <property type="component" value="Unassembled WGS sequence"/>
</dbReference>
<protein>
    <recommendedName>
        <fullName evidence="6">Cytochrome c domain-containing protein</fullName>
    </recommendedName>
</protein>
<keyword evidence="2 4" id="KW-0479">Metal-binding</keyword>
<dbReference type="PANTHER" id="PTHR30600:SF9">
    <property type="entry name" value="BLR7738 PROTEIN"/>
    <property type="match status" value="1"/>
</dbReference>
<dbReference type="PROSITE" id="PS51007">
    <property type="entry name" value="CYTC"/>
    <property type="match status" value="1"/>
</dbReference>
<evidence type="ECO:0000313" key="7">
    <source>
        <dbReference type="EMBL" id="GAA4090630.1"/>
    </source>
</evidence>
<dbReference type="RefSeq" id="WP_344933536.1">
    <property type="nucleotide sequence ID" value="NZ_BAABDM010000001.1"/>
</dbReference>
<dbReference type="PANTHER" id="PTHR30600">
    <property type="entry name" value="CYTOCHROME C PEROXIDASE-RELATED"/>
    <property type="match status" value="1"/>
</dbReference>
<name>A0ABP7WL05_9GAMM</name>
<dbReference type="SUPFAM" id="SSF46626">
    <property type="entry name" value="Cytochrome c"/>
    <property type="match status" value="1"/>
</dbReference>
<evidence type="ECO:0000259" key="6">
    <source>
        <dbReference type="PROSITE" id="PS51007"/>
    </source>
</evidence>
<dbReference type="InterPro" id="IPR036909">
    <property type="entry name" value="Cyt_c-like_dom_sf"/>
</dbReference>
<dbReference type="EMBL" id="BAABDM010000001">
    <property type="protein sequence ID" value="GAA4090630.1"/>
    <property type="molecule type" value="Genomic_DNA"/>
</dbReference>
<proteinExistence type="predicted"/>
<dbReference type="Gene3D" id="1.10.760.10">
    <property type="entry name" value="Cytochrome c-like domain"/>
    <property type="match status" value="1"/>
</dbReference>
<evidence type="ECO:0000313" key="8">
    <source>
        <dbReference type="Proteomes" id="UP001500392"/>
    </source>
</evidence>
<sequence length="826" mass="90041">MSIIRDPLRRFSFILAITAGLAACGGGSSGEPQGAVNTPPIENGEDNTFASTEAFFAQRISVRMDYCRNCHIPGGIADTDDGKLFMLASSSNSDYINTFEAWQALDKGVATNRLLTMNSDQSLAHSGGKNWPVGSTAYQEMTSLLNCWANPSSCVLQSGGAVPEELPLLGSRRAAHRWSEFCENQSDDAILPPDPRSLIQPGVNQGKVVFFNAYWQDCHANLPAEEQQAKTCGEYRSRRDRGLQFLIDELPVGEVSAEEFDNTWQKWGLDARPDNFEELYTLRYGMNYAPFDNPYPRNGEDPNQSNGGSGQLPLGLRQNKDANGNWTGTIGSAACFLCHGGQVGDPRQGESVHIGMNNIGSGNNNYDVLMSGKDASPFSGLALAEDALPPLDINAVFNIGIKQRGQNNAVGAFEFLITLLDYDSLGVNPNPLKTITGGSAQGVMDVAHPLAHTQDTPPWWNMGMRPRKFFDAGISNDSTRIIMAAGPGELNEIFSQDGVPYRTRIELWDQDLEAYFLSLESPEYPGAVNTSLAEQGAILFHNKDLWAEEANADSPKPLGGNGSCASCHGVYSPRFANDINFLESPVLEGVAGHISPLNVINTDRARSDMLTPTLRKGWDTTYWGYTDGVEGWVAPENKDPLSEALDDLLPIESRPQGLCGWEKDVIGYQAPPLYGIWATAPYFHNGSVPTLAQLLDSSKRPAIWQRKIQQDGPVKGFDQSMAAYDHNAVGWQHDELVCADMPGNPLSNCNPVDDKGPSLTQLAQSYLNSTLSWAGLISIPDPSPDAFDKRLIYDSRILGNGNGGHNFTDALNDAERKAIIEYLKTL</sequence>
<keyword evidence="8" id="KW-1185">Reference proteome</keyword>
<dbReference type="InterPro" id="IPR051395">
    <property type="entry name" value="Cytochrome_c_Peroxidase/MauG"/>
</dbReference>